<proteinExistence type="predicted"/>
<protein>
    <submittedName>
        <fullName evidence="1">Uncharacterized protein</fullName>
    </submittedName>
</protein>
<sequence>MVAPWRCTHPSYGSSSGVFVHMLCYLLTCDARAVGLIFRC</sequence>
<evidence type="ECO:0000313" key="1">
    <source>
        <dbReference type="EMBL" id="JAD51627.1"/>
    </source>
</evidence>
<name>A0A0A9AX45_ARUDO</name>
<reference evidence="1" key="1">
    <citation type="submission" date="2014-09" db="EMBL/GenBank/DDBJ databases">
        <authorList>
            <person name="Magalhaes I.L.F."/>
            <person name="Oliveira U."/>
            <person name="Santos F.R."/>
            <person name="Vidigal T.H.D.A."/>
            <person name="Brescovit A.D."/>
            <person name="Santos A.J."/>
        </authorList>
    </citation>
    <scope>NUCLEOTIDE SEQUENCE</scope>
    <source>
        <tissue evidence="1">Shoot tissue taken approximately 20 cm above the soil surface</tissue>
    </source>
</reference>
<dbReference type="AlphaFoldDB" id="A0A0A9AX45"/>
<dbReference type="EMBL" id="GBRH01246268">
    <property type="protein sequence ID" value="JAD51627.1"/>
    <property type="molecule type" value="Transcribed_RNA"/>
</dbReference>
<reference evidence="1" key="2">
    <citation type="journal article" date="2015" name="Data Brief">
        <title>Shoot transcriptome of the giant reed, Arundo donax.</title>
        <authorList>
            <person name="Barrero R.A."/>
            <person name="Guerrero F.D."/>
            <person name="Moolhuijzen P."/>
            <person name="Goolsby J.A."/>
            <person name="Tidwell J."/>
            <person name="Bellgard S.E."/>
            <person name="Bellgard M.I."/>
        </authorList>
    </citation>
    <scope>NUCLEOTIDE SEQUENCE</scope>
    <source>
        <tissue evidence="1">Shoot tissue taken approximately 20 cm above the soil surface</tissue>
    </source>
</reference>
<accession>A0A0A9AX45</accession>
<organism evidence="1">
    <name type="scientific">Arundo donax</name>
    <name type="common">Giant reed</name>
    <name type="synonym">Donax arundinaceus</name>
    <dbReference type="NCBI Taxonomy" id="35708"/>
    <lineage>
        <taxon>Eukaryota</taxon>
        <taxon>Viridiplantae</taxon>
        <taxon>Streptophyta</taxon>
        <taxon>Embryophyta</taxon>
        <taxon>Tracheophyta</taxon>
        <taxon>Spermatophyta</taxon>
        <taxon>Magnoliopsida</taxon>
        <taxon>Liliopsida</taxon>
        <taxon>Poales</taxon>
        <taxon>Poaceae</taxon>
        <taxon>PACMAD clade</taxon>
        <taxon>Arundinoideae</taxon>
        <taxon>Arundineae</taxon>
        <taxon>Arundo</taxon>
    </lineage>
</organism>